<evidence type="ECO:0000313" key="2">
    <source>
        <dbReference type="Proteomes" id="UP000188268"/>
    </source>
</evidence>
<comment type="caution">
    <text evidence="1">The sequence shown here is derived from an EMBL/GenBank/DDBJ whole genome shotgun (WGS) entry which is preliminary data.</text>
</comment>
<dbReference type="EMBL" id="AWWV01001023">
    <property type="protein sequence ID" value="OMP11693.1"/>
    <property type="molecule type" value="Genomic_DNA"/>
</dbReference>
<dbReference type="AlphaFoldDB" id="A0A1R3KX58"/>
<dbReference type="Proteomes" id="UP000188268">
    <property type="component" value="Unassembled WGS sequence"/>
</dbReference>
<reference evidence="1 2" key="1">
    <citation type="submission" date="2013-09" db="EMBL/GenBank/DDBJ databases">
        <title>Corchorus capsularis genome sequencing.</title>
        <authorList>
            <person name="Alam M."/>
            <person name="Haque M.S."/>
            <person name="Islam M.S."/>
            <person name="Emdad E.M."/>
            <person name="Islam M.M."/>
            <person name="Ahmed B."/>
            <person name="Halim A."/>
            <person name="Hossen Q.M.M."/>
            <person name="Hossain M.Z."/>
            <person name="Ahmed R."/>
            <person name="Khan M.M."/>
            <person name="Islam R."/>
            <person name="Rashid M.M."/>
            <person name="Khan S.A."/>
            <person name="Rahman M.S."/>
            <person name="Alam M."/>
        </authorList>
    </citation>
    <scope>NUCLEOTIDE SEQUENCE [LARGE SCALE GENOMIC DNA]</scope>
    <source>
        <strain evidence="2">cv. CVL-1</strain>
        <tissue evidence="1">Whole seedling</tissue>
    </source>
</reference>
<organism evidence="1 2">
    <name type="scientific">Corchorus capsularis</name>
    <name type="common">Jute</name>
    <dbReference type="NCBI Taxonomy" id="210143"/>
    <lineage>
        <taxon>Eukaryota</taxon>
        <taxon>Viridiplantae</taxon>
        <taxon>Streptophyta</taxon>
        <taxon>Embryophyta</taxon>
        <taxon>Tracheophyta</taxon>
        <taxon>Spermatophyta</taxon>
        <taxon>Magnoliopsida</taxon>
        <taxon>eudicotyledons</taxon>
        <taxon>Gunneridae</taxon>
        <taxon>Pentapetalae</taxon>
        <taxon>rosids</taxon>
        <taxon>malvids</taxon>
        <taxon>Malvales</taxon>
        <taxon>Malvaceae</taxon>
        <taxon>Grewioideae</taxon>
        <taxon>Apeibeae</taxon>
        <taxon>Corchorus</taxon>
    </lineage>
</organism>
<keyword evidence="2" id="KW-1185">Reference proteome</keyword>
<sequence>MALVSFGAYYHSKYFDSQLI</sequence>
<gene>
    <name evidence="1" type="ORF">CCACVL1_00336</name>
</gene>
<proteinExistence type="predicted"/>
<accession>A0A1R3KX58</accession>
<dbReference type="Gramene" id="OMP11693">
    <property type="protein sequence ID" value="OMP11693"/>
    <property type="gene ID" value="CCACVL1_00336"/>
</dbReference>
<protein>
    <submittedName>
        <fullName evidence="1">Uncharacterized protein</fullName>
    </submittedName>
</protein>
<name>A0A1R3KX58_COCAP</name>
<evidence type="ECO:0000313" key="1">
    <source>
        <dbReference type="EMBL" id="OMP11693.1"/>
    </source>
</evidence>